<protein>
    <submittedName>
        <fullName evidence="2">PAC2 family protein</fullName>
    </submittedName>
</protein>
<comment type="caution">
    <text evidence="2">The sequence shown here is derived from an EMBL/GenBank/DDBJ whole genome shotgun (WGS) entry which is preliminary data.</text>
</comment>
<accession>A0A9X1MKY6</accession>
<dbReference type="Gene3D" id="3.40.50.10900">
    <property type="entry name" value="PAC-like subunit"/>
    <property type="match status" value="1"/>
</dbReference>
<dbReference type="PANTHER" id="PTHR35610:SF7">
    <property type="entry name" value="3-ISOPROPYLMALATE DEHYDRATASE"/>
    <property type="match status" value="1"/>
</dbReference>
<organism evidence="2 3">
    <name type="scientific">Blastopirellula sediminis</name>
    <dbReference type="NCBI Taxonomy" id="2894196"/>
    <lineage>
        <taxon>Bacteria</taxon>
        <taxon>Pseudomonadati</taxon>
        <taxon>Planctomycetota</taxon>
        <taxon>Planctomycetia</taxon>
        <taxon>Pirellulales</taxon>
        <taxon>Pirellulaceae</taxon>
        <taxon>Blastopirellula</taxon>
    </lineage>
</organism>
<evidence type="ECO:0000313" key="3">
    <source>
        <dbReference type="Proteomes" id="UP001139103"/>
    </source>
</evidence>
<evidence type="ECO:0000313" key="2">
    <source>
        <dbReference type="EMBL" id="MCC9628893.1"/>
    </source>
</evidence>
<dbReference type="SUPFAM" id="SSF159659">
    <property type="entry name" value="Cgl1923-like"/>
    <property type="match status" value="1"/>
</dbReference>
<dbReference type="EMBL" id="JAJKFT010000004">
    <property type="protein sequence ID" value="MCC9628893.1"/>
    <property type="molecule type" value="Genomic_DNA"/>
</dbReference>
<dbReference type="Proteomes" id="UP001139103">
    <property type="component" value="Unassembled WGS sequence"/>
</dbReference>
<evidence type="ECO:0000256" key="1">
    <source>
        <dbReference type="SAM" id="MobiDB-lite"/>
    </source>
</evidence>
<dbReference type="InterPro" id="IPR019151">
    <property type="entry name" value="Proteasome_assmbl_chaperone_2"/>
</dbReference>
<gene>
    <name evidence="2" type="ORF">LOC68_10825</name>
</gene>
<dbReference type="InterPro" id="IPR038389">
    <property type="entry name" value="PSMG2_sf"/>
</dbReference>
<dbReference type="AlphaFoldDB" id="A0A9X1MKY6"/>
<feature type="region of interest" description="Disordered" evidence="1">
    <location>
        <begin position="236"/>
        <end position="264"/>
    </location>
</feature>
<reference evidence="2" key="1">
    <citation type="submission" date="2021-11" db="EMBL/GenBank/DDBJ databases">
        <title>Genome sequence.</title>
        <authorList>
            <person name="Sun Q."/>
        </authorList>
    </citation>
    <scope>NUCLEOTIDE SEQUENCE</scope>
    <source>
        <strain evidence="2">JC732</strain>
    </source>
</reference>
<name>A0A9X1MKY6_9BACT</name>
<sequence>MLADDLQLHRPWLVAVWPGMGNVGVNAGIYLLSKLEMTLAAEFEVGDLFDVDQVEVTSGIIHIGRRPRHRLFLWQDPAKKRDLLVFLGEAQPPAGKFNFCRQLIRNARQFGVERIFTFAAMATGMRPKHGSHVFVAATDEALLHELEHHEMVVLENGNIGGLNGILLGAAAEAGLQGACLLGEMPQVFAQLPYPKASLEILRAFSKLTDIQLDLSELAEQGRAMEEQLQEILAKVEGDQETEEQEEEEEGFASEAPEPEGPDPELAARIEQLFAAAANDSSKAFELKQELDRLGLFFKYEDRFLDLFKKKE</sequence>
<dbReference type="PANTHER" id="PTHR35610">
    <property type="entry name" value="3-ISOPROPYLMALATE DEHYDRATASE-RELATED"/>
    <property type="match status" value="1"/>
</dbReference>
<dbReference type="Pfam" id="PF09754">
    <property type="entry name" value="PAC2"/>
    <property type="match status" value="1"/>
</dbReference>
<feature type="compositionally biased region" description="Acidic residues" evidence="1">
    <location>
        <begin position="238"/>
        <end position="262"/>
    </location>
</feature>
<proteinExistence type="predicted"/>
<keyword evidence="3" id="KW-1185">Reference proteome</keyword>
<dbReference type="RefSeq" id="WP_230218397.1">
    <property type="nucleotide sequence ID" value="NZ_JAJKFT010000004.1"/>
</dbReference>